<reference evidence="1" key="2">
    <citation type="submission" date="2021-09" db="EMBL/GenBank/DDBJ databases">
        <authorList>
            <person name="Gilroy R."/>
        </authorList>
    </citation>
    <scope>NUCLEOTIDE SEQUENCE</scope>
    <source>
        <strain evidence="1">ChiBcolR7-4860</strain>
    </source>
</reference>
<comment type="caution">
    <text evidence="1">The sequence shown here is derived from an EMBL/GenBank/DDBJ whole genome shotgun (WGS) entry which is preliminary data.</text>
</comment>
<dbReference type="EMBL" id="DYUX01000013">
    <property type="protein sequence ID" value="HJG41406.1"/>
    <property type="molecule type" value="Genomic_DNA"/>
</dbReference>
<proteinExistence type="predicted"/>
<organism evidence="1 2">
    <name type="scientific">Bifidobacterium pullorum subsp. gallinarum</name>
    <dbReference type="NCBI Taxonomy" id="78344"/>
    <lineage>
        <taxon>Bacteria</taxon>
        <taxon>Bacillati</taxon>
        <taxon>Actinomycetota</taxon>
        <taxon>Actinomycetes</taxon>
        <taxon>Bifidobacteriales</taxon>
        <taxon>Bifidobacteriaceae</taxon>
        <taxon>Bifidobacterium</taxon>
    </lineage>
</organism>
<evidence type="ECO:0000313" key="2">
    <source>
        <dbReference type="Proteomes" id="UP000786560"/>
    </source>
</evidence>
<protein>
    <submittedName>
        <fullName evidence="1">Uncharacterized protein</fullName>
    </submittedName>
</protein>
<gene>
    <name evidence="1" type="ORF">K8U73_03325</name>
</gene>
<dbReference type="Proteomes" id="UP000786560">
    <property type="component" value="Unassembled WGS sequence"/>
</dbReference>
<evidence type="ECO:0000313" key="1">
    <source>
        <dbReference type="EMBL" id="HJG41406.1"/>
    </source>
</evidence>
<name>A0A921LW93_9BIFI</name>
<sequence>MKKQVSDPVTIQHQFDSFVKKVLAGEVKSYRAEMARQSAKEALLPPSFQPLTCVRRRPVLRHLFNC</sequence>
<dbReference type="AlphaFoldDB" id="A0A921LW93"/>
<accession>A0A921LW93</accession>
<dbReference type="RefSeq" id="WP_278710998.1">
    <property type="nucleotide sequence ID" value="NZ_DYUX01000013.1"/>
</dbReference>
<reference evidence="1" key="1">
    <citation type="journal article" date="2021" name="PeerJ">
        <title>Extensive microbial diversity within the chicken gut microbiome revealed by metagenomics and culture.</title>
        <authorList>
            <person name="Gilroy R."/>
            <person name="Ravi A."/>
            <person name="Getino M."/>
            <person name="Pursley I."/>
            <person name="Horton D.L."/>
            <person name="Alikhan N.F."/>
            <person name="Baker D."/>
            <person name="Gharbi K."/>
            <person name="Hall N."/>
            <person name="Watson M."/>
            <person name="Adriaenssens E.M."/>
            <person name="Foster-Nyarko E."/>
            <person name="Jarju S."/>
            <person name="Secka A."/>
            <person name="Antonio M."/>
            <person name="Oren A."/>
            <person name="Chaudhuri R.R."/>
            <person name="La Ragione R."/>
            <person name="Hildebrand F."/>
            <person name="Pallen M.J."/>
        </authorList>
    </citation>
    <scope>NUCLEOTIDE SEQUENCE</scope>
    <source>
        <strain evidence="1">ChiBcolR7-4860</strain>
    </source>
</reference>